<dbReference type="Gene3D" id="1.10.10.10">
    <property type="entry name" value="Winged helix-like DNA-binding domain superfamily/Winged helix DNA-binding domain"/>
    <property type="match status" value="1"/>
</dbReference>
<evidence type="ECO:0000313" key="3">
    <source>
        <dbReference type="Proteomes" id="UP000593735"/>
    </source>
</evidence>
<feature type="region of interest" description="Disordered" evidence="1">
    <location>
        <begin position="59"/>
        <end position="78"/>
    </location>
</feature>
<evidence type="ECO:0000313" key="2">
    <source>
        <dbReference type="EMBL" id="QOY60816.1"/>
    </source>
</evidence>
<proteinExistence type="predicted"/>
<feature type="compositionally biased region" description="Basic and acidic residues" evidence="1">
    <location>
        <begin position="209"/>
        <end position="245"/>
    </location>
</feature>
<dbReference type="KEGG" id="tio:INP52_00940"/>
<dbReference type="EMBL" id="CP063767">
    <property type="protein sequence ID" value="QOY60816.1"/>
    <property type="molecule type" value="Genomic_DNA"/>
</dbReference>
<feature type="compositionally biased region" description="Basic and acidic residues" evidence="1">
    <location>
        <begin position="302"/>
        <end position="329"/>
    </location>
</feature>
<feature type="compositionally biased region" description="Low complexity" evidence="1">
    <location>
        <begin position="22"/>
        <end position="31"/>
    </location>
</feature>
<evidence type="ECO:0000256" key="1">
    <source>
        <dbReference type="SAM" id="MobiDB-lite"/>
    </source>
</evidence>
<reference evidence="2 3" key="1">
    <citation type="submission" date="2020-10" db="EMBL/GenBank/DDBJ databases">
        <title>Olsenella immobilis sp.nov., isolated from the mud in a fermentation cellar used for the production of Chinese strong-flavoured liquor.</title>
        <authorList>
            <person name="Lu L."/>
        </authorList>
    </citation>
    <scope>NUCLEOTIDE SEQUENCE [LARGE SCALE GENOMIC DNA]</scope>
    <source>
        <strain evidence="2 3">LZLJ-2</strain>
    </source>
</reference>
<dbReference type="Proteomes" id="UP000593735">
    <property type="component" value="Chromosome"/>
</dbReference>
<name>A0A7S7M8P9_9ACTN</name>
<feature type="compositionally biased region" description="Basic and acidic residues" evidence="1">
    <location>
        <begin position="61"/>
        <end position="74"/>
    </location>
</feature>
<dbReference type="InterPro" id="IPR036390">
    <property type="entry name" value="WH_DNA-bd_sf"/>
</dbReference>
<feature type="region of interest" description="Disordered" evidence="1">
    <location>
        <begin position="184"/>
        <end position="342"/>
    </location>
</feature>
<dbReference type="AlphaFoldDB" id="A0A7S7M8P9"/>
<protein>
    <recommendedName>
        <fullName evidence="4">HTH marR-type domain-containing protein</fullName>
    </recommendedName>
</protein>
<feature type="compositionally biased region" description="Basic and acidic residues" evidence="1">
    <location>
        <begin position="186"/>
        <end position="201"/>
    </location>
</feature>
<evidence type="ECO:0008006" key="4">
    <source>
        <dbReference type="Google" id="ProtNLM"/>
    </source>
</evidence>
<dbReference type="InterPro" id="IPR036388">
    <property type="entry name" value="WH-like_DNA-bd_sf"/>
</dbReference>
<feature type="compositionally biased region" description="Gly residues" evidence="1">
    <location>
        <begin position="330"/>
        <end position="342"/>
    </location>
</feature>
<feature type="compositionally biased region" description="Basic and acidic residues" evidence="1">
    <location>
        <begin position="32"/>
        <end position="49"/>
    </location>
</feature>
<keyword evidence="3" id="KW-1185">Reference proteome</keyword>
<dbReference type="RefSeq" id="WP_194371600.1">
    <property type="nucleotide sequence ID" value="NZ_CP063767.1"/>
</dbReference>
<organism evidence="2 3">
    <name type="scientific">Thermophilibacter immobilis</name>
    <dbReference type="NCBI Taxonomy" id="2779519"/>
    <lineage>
        <taxon>Bacteria</taxon>
        <taxon>Bacillati</taxon>
        <taxon>Actinomycetota</taxon>
        <taxon>Coriobacteriia</taxon>
        <taxon>Coriobacteriales</taxon>
        <taxon>Atopobiaceae</taxon>
        <taxon>Thermophilibacter</taxon>
    </lineage>
</organism>
<accession>A0A7S7M8P9</accession>
<feature type="compositionally biased region" description="Acidic residues" evidence="1">
    <location>
        <begin position="1"/>
        <end position="14"/>
    </location>
</feature>
<feature type="compositionally biased region" description="Gly residues" evidence="1">
    <location>
        <begin position="246"/>
        <end position="255"/>
    </location>
</feature>
<feature type="region of interest" description="Disordered" evidence="1">
    <location>
        <begin position="1"/>
        <end position="49"/>
    </location>
</feature>
<dbReference type="SUPFAM" id="SSF46785">
    <property type="entry name" value="Winged helix' DNA-binding domain"/>
    <property type="match status" value="1"/>
</dbReference>
<gene>
    <name evidence="2" type="ORF">INP52_00940</name>
</gene>
<sequence length="342" mass="37370">MSQFENDEQDLEATEPEKTTEPAEAPQAAEAAKTEKAEPATGDLDRQLLDKANRAARLLRNRRDMLSKQAEEGSGKTGTLERAMRLLELKPKMEQKEMAELLGVRLRELNEILVKAEADDLVSRVEPEDADMRKVVVTASVDALERVEALSAQVERYVPGLDDETLAQLLAQLDQVIDPLAAMGLENDRDERRGRPDDRGPRGGFGGPRGRDDHHDRGGYRGGSDRGPRGGFGGHDRDDHHDRGGHGGYRGGNSGGYDRDRSGYRGNGGSNGGHDRDHGSYRGNGGGYDRDRGSYRGNNGGYDRDRGSYRGGSDRSDRSDRSGRDDRGSRGGYGSSRGGYRG</sequence>